<keyword evidence="1" id="KW-1133">Transmembrane helix</keyword>
<dbReference type="AlphaFoldDB" id="A0A2J6RCF8"/>
<evidence type="ECO:0000313" key="2">
    <source>
        <dbReference type="EMBL" id="PMD36202.1"/>
    </source>
</evidence>
<keyword evidence="1" id="KW-0472">Membrane</keyword>
<sequence>MHLLTSSAKLHAFLTHRYDDRPHFITPTTPADLERLTSLAKALEAESSQFCNHAQSGLASTLHLPTCQQQLYQAYPFILSLLIAIPSAVTHILVVNKENVVNHIL</sequence>
<dbReference type="EMBL" id="KZ613951">
    <property type="protein sequence ID" value="PMD36202.1"/>
    <property type="molecule type" value="Genomic_DNA"/>
</dbReference>
<keyword evidence="3" id="KW-1185">Reference proteome</keyword>
<organism evidence="2 3">
    <name type="scientific">Hyaloscypha variabilis (strain UAMH 11265 / GT02V1 / F)</name>
    <name type="common">Meliniomyces variabilis</name>
    <dbReference type="NCBI Taxonomy" id="1149755"/>
    <lineage>
        <taxon>Eukaryota</taxon>
        <taxon>Fungi</taxon>
        <taxon>Dikarya</taxon>
        <taxon>Ascomycota</taxon>
        <taxon>Pezizomycotina</taxon>
        <taxon>Leotiomycetes</taxon>
        <taxon>Helotiales</taxon>
        <taxon>Hyaloscyphaceae</taxon>
        <taxon>Hyaloscypha</taxon>
        <taxon>Hyaloscypha variabilis</taxon>
    </lineage>
</organism>
<gene>
    <name evidence="2" type="ORF">L207DRAFT_587221</name>
</gene>
<reference evidence="2 3" key="1">
    <citation type="submission" date="2016-04" db="EMBL/GenBank/DDBJ databases">
        <title>A degradative enzymes factory behind the ericoid mycorrhizal symbiosis.</title>
        <authorList>
            <consortium name="DOE Joint Genome Institute"/>
            <person name="Martino E."/>
            <person name="Morin E."/>
            <person name="Grelet G."/>
            <person name="Kuo A."/>
            <person name="Kohler A."/>
            <person name="Daghino S."/>
            <person name="Barry K."/>
            <person name="Choi C."/>
            <person name="Cichocki N."/>
            <person name="Clum A."/>
            <person name="Copeland A."/>
            <person name="Hainaut M."/>
            <person name="Haridas S."/>
            <person name="Labutti K."/>
            <person name="Lindquist E."/>
            <person name="Lipzen A."/>
            <person name="Khouja H.-R."/>
            <person name="Murat C."/>
            <person name="Ohm R."/>
            <person name="Olson A."/>
            <person name="Spatafora J."/>
            <person name="Veneault-Fourrey C."/>
            <person name="Henrissat B."/>
            <person name="Grigoriev I."/>
            <person name="Martin F."/>
            <person name="Perotto S."/>
        </authorList>
    </citation>
    <scope>NUCLEOTIDE SEQUENCE [LARGE SCALE GENOMIC DNA]</scope>
    <source>
        <strain evidence="2 3">F</strain>
    </source>
</reference>
<keyword evidence="1" id="KW-0812">Transmembrane</keyword>
<evidence type="ECO:0000313" key="3">
    <source>
        <dbReference type="Proteomes" id="UP000235786"/>
    </source>
</evidence>
<dbReference type="Proteomes" id="UP000235786">
    <property type="component" value="Unassembled WGS sequence"/>
</dbReference>
<protein>
    <submittedName>
        <fullName evidence="2">Uncharacterized protein</fullName>
    </submittedName>
</protein>
<name>A0A2J6RCF8_HYAVF</name>
<accession>A0A2J6RCF8</accession>
<proteinExistence type="predicted"/>
<evidence type="ECO:0000256" key="1">
    <source>
        <dbReference type="SAM" id="Phobius"/>
    </source>
</evidence>
<feature type="transmembrane region" description="Helical" evidence="1">
    <location>
        <begin position="74"/>
        <end position="95"/>
    </location>
</feature>